<dbReference type="InterPro" id="IPR009387">
    <property type="entry name" value="HigB-2"/>
</dbReference>
<evidence type="ECO:0000313" key="1">
    <source>
        <dbReference type="EMBL" id="CRY94156.1"/>
    </source>
</evidence>
<sequence length="112" mass="12442">MQSVAETPIFTRQTEKLFTDDEKRELIDFLAENPLAGDEIPGTGGVRKVRFAASGRGKRGGARIIYYYLDDTMPLYALLAYAKNDQGDMTPDEKRAVSALAAALKATRKEKR</sequence>
<protein>
    <recommendedName>
        <fullName evidence="2">Addiction module toxin RelE</fullName>
    </recommendedName>
</protein>
<reference evidence="1" key="2">
    <citation type="submission" date="2015-07" db="EMBL/GenBank/DDBJ databases">
        <title>Plasmids, circular viruses and viroids from rat gut.</title>
        <authorList>
            <person name="Jorgensen T.J."/>
            <person name="Hansen M.A."/>
            <person name="Xu Z."/>
            <person name="Tabak M.A."/>
            <person name="Sorensen S.J."/>
            <person name="Hansen L.H."/>
        </authorList>
    </citation>
    <scope>NUCLEOTIDE SEQUENCE</scope>
    <source>
        <plasmid evidence="1">pRGRH0201</plasmid>
    </source>
</reference>
<dbReference type="EMBL" id="LN852881">
    <property type="protein sequence ID" value="CRY94156.1"/>
    <property type="molecule type" value="Genomic_DNA"/>
</dbReference>
<accession>A0A0H5PWM6</accession>
<dbReference type="Pfam" id="PF06296">
    <property type="entry name" value="RelE"/>
    <property type="match status" value="1"/>
</dbReference>
<dbReference type="PIRSF" id="PIRSF039032">
    <property type="entry name" value="HigB-2"/>
    <property type="match status" value="1"/>
</dbReference>
<geneLocation type="plasmid" evidence="1">
    <name>pRGRH0201</name>
</geneLocation>
<organism evidence="1">
    <name type="scientific">uncultured prokaryote</name>
    <dbReference type="NCBI Taxonomy" id="198431"/>
    <lineage>
        <taxon>unclassified sequences</taxon>
        <taxon>environmental samples</taxon>
    </lineage>
</organism>
<dbReference type="AlphaFoldDB" id="A0A0H5PWM6"/>
<name>A0A0H5PWM6_9ZZZZ</name>
<evidence type="ECO:0008006" key="2">
    <source>
        <dbReference type="Google" id="ProtNLM"/>
    </source>
</evidence>
<reference evidence="1" key="1">
    <citation type="submission" date="2015-06" db="EMBL/GenBank/DDBJ databases">
        <authorList>
            <person name="Joergensen T."/>
        </authorList>
    </citation>
    <scope>NUCLEOTIDE SEQUENCE</scope>
    <source>
        <plasmid evidence="1">pRGRH0201</plasmid>
    </source>
</reference>
<proteinExistence type="predicted"/>
<keyword evidence="1" id="KW-0614">Plasmid</keyword>